<keyword evidence="4" id="KW-0812">Transmembrane</keyword>
<dbReference type="InterPro" id="IPR016169">
    <property type="entry name" value="FAD-bd_PCMH_sub2"/>
</dbReference>
<organism evidence="10 11">
    <name type="scientific">Prorocentrum cordatum</name>
    <dbReference type="NCBI Taxonomy" id="2364126"/>
    <lineage>
        <taxon>Eukaryota</taxon>
        <taxon>Sar</taxon>
        <taxon>Alveolata</taxon>
        <taxon>Dinophyceae</taxon>
        <taxon>Prorocentrales</taxon>
        <taxon>Prorocentraceae</taxon>
        <taxon>Prorocentrum</taxon>
    </lineage>
</organism>
<dbReference type="PROSITE" id="PS51387">
    <property type="entry name" value="FAD_PCMH"/>
    <property type="match status" value="1"/>
</dbReference>
<evidence type="ECO:0000256" key="7">
    <source>
        <dbReference type="ARBA" id="ARBA00023002"/>
    </source>
</evidence>
<dbReference type="PANTHER" id="PTHR10801">
    <property type="entry name" value="24-DEHYDROCHOLESTEROL REDUCTASE"/>
    <property type="match status" value="1"/>
</dbReference>
<reference evidence="10" key="1">
    <citation type="submission" date="2023-10" db="EMBL/GenBank/DDBJ databases">
        <authorList>
            <person name="Chen Y."/>
            <person name="Shah S."/>
            <person name="Dougan E. K."/>
            <person name="Thang M."/>
            <person name="Chan C."/>
        </authorList>
    </citation>
    <scope>NUCLEOTIDE SEQUENCE [LARGE SCALE GENOMIC DNA]</scope>
</reference>
<dbReference type="InterPro" id="IPR016166">
    <property type="entry name" value="FAD-bd_PCMH"/>
</dbReference>
<keyword evidence="11" id="KW-1185">Reference proteome</keyword>
<evidence type="ECO:0000256" key="3">
    <source>
        <dbReference type="ARBA" id="ARBA00022630"/>
    </source>
</evidence>
<dbReference type="Gene3D" id="3.30.465.10">
    <property type="match status" value="1"/>
</dbReference>
<dbReference type="Proteomes" id="UP001189429">
    <property type="component" value="Unassembled WGS sequence"/>
</dbReference>
<dbReference type="InterPro" id="IPR036318">
    <property type="entry name" value="FAD-bd_PCMH-like_sf"/>
</dbReference>
<keyword evidence="6" id="KW-1133">Transmembrane helix</keyword>
<feature type="domain" description="FAD-binding PCMH-type" evidence="9">
    <location>
        <begin position="51"/>
        <end position="232"/>
    </location>
</feature>
<keyword evidence="7" id="KW-0560">Oxidoreductase</keyword>
<dbReference type="PANTHER" id="PTHR10801:SF0">
    <property type="entry name" value="DELTA(24)-STEROL REDUCTASE"/>
    <property type="match status" value="1"/>
</dbReference>
<keyword evidence="8" id="KW-0472">Membrane</keyword>
<evidence type="ECO:0000256" key="6">
    <source>
        <dbReference type="ARBA" id="ARBA00022989"/>
    </source>
</evidence>
<dbReference type="Pfam" id="PF01565">
    <property type="entry name" value="FAD_binding_4"/>
    <property type="match status" value="1"/>
</dbReference>
<evidence type="ECO:0000256" key="8">
    <source>
        <dbReference type="ARBA" id="ARBA00023136"/>
    </source>
</evidence>
<comment type="subcellular location">
    <subcellularLocation>
        <location evidence="1">Membrane</location>
        <topology evidence="1">Single-pass membrane protein</topology>
    </subcellularLocation>
</comment>
<dbReference type="SUPFAM" id="SSF56176">
    <property type="entry name" value="FAD-binding/transporter-associated domain-like"/>
    <property type="match status" value="1"/>
</dbReference>
<proteinExistence type="predicted"/>
<evidence type="ECO:0000256" key="2">
    <source>
        <dbReference type="ARBA" id="ARBA00012405"/>
    </source>
</evidence>
<keyword evidence="5" id="KW-0274">FAD</keyword>
<accession>A0ABN9VGP2</accession>
<evidence type="ECO:0000259" key="9">
    <source>
        <dbReference type="PROSITE" id="PS51387"/>
    </source>
</evidence>
<dbReference type="EC" id="1.3.1.72" evidence="2"/>
<evidence type="ECO:0000256" key="4">
    <source>
        <dbReference type="ARBA" id="ARBA00022692"/>
    </source>
</evidence>
<evidence type="ECO:0000256" key="5">
    <source>
        <dbReference type="ARBA" id="ARBA00022827"/>
    </source>
</evidence>
<keyword evidence="3" id="KW-0285">Flavoprotein</keyword>
<dbReference type="InterPro" id="IPR016164">
    <property type="entry name" value="FAD-linked_Oxase-like_C"/>
</dbReference>
<comment type="caution">
    <text evidence="10">The sequence shown here is derived from an EMBL/GenBank/DDBJ whole genome shotgun (WGS) entry which is preliminary data.</text>
</comment>
<protein>
    <recommendedName>
        <fullName evidence="2">Delta(24)-sterol reductase</fullName>
        <ecNumber evidence="2">1.3.1.72</ecNumber>
    </recommendedName>
</protein>
<evidence type="ECO:0000313" key="11">
    <source>
        <dbReference type="Proteomes" id="UP001189429"/>
    </source>
</evidence>
<dbReference type="EMBL" id="CAUYUJ010017165">
    <property type="protein sequence ID" value="CAK0872371.1"/>
    <property type="molecule type" value="Genomic_DNA"/>
</dbReference>
<evidence type="ECO:0000256" key="1">
    <source>
        <dbReference type="ARBA" id="ARBA00004167"/>
    </source>
</evidence>
<name>A0ABN9VGP2_9DINO</name>
<dbReference type="SUPFAM" id="SSF55103">
    <property type="entry name" value="FAD-linked oxidases, C-terminal domain"/>
    <property type="match status" value="1"/>
</dbReference>
<sequence>MVWPILPLVIEGWIWPSLGSSVVIGCARRSFLSGLGFFLSTGLVCSLRQAIRGPATKPAGTCSREEFKNRVAQTEKEARKPGPLRMFKATASNTFRPQQISQREQQSARLDLSKFNHVLEVNIQELWCDIEASATFETFVDGTLPHGVAPLVVPELRTITVGGAIVGIGIESSSFKHGFFHDGLVEADILLASGDVVTVSPDNEHSELFKAIPNSLGSFGYLLRLRMRVQLSKPLVRIEKKFYGSPDDFINGLAKESKVADNDYVDGVAFSEKGGMVITGRFVATVPEGFQVQNYGLWPQFYPTLLHEGAEYLSTLDYLWRWDADWFWVTQIFPGLGWRFVRYLCGSTMLRSDVYKIFNDFMISTIIGPLKLNKNEELIIQDIDIPVETSAKWIREFLRVVPSVRIGKIKLTLPGDKTPSVPIWVCPVKGTAAPLMPQDTNKLYMNFGFWDALEGPETKGGMSKGTINRALENLCTDLGGRKTLYSSCFFSKEEFYRLYNGKFYERVKQKYDPDTRCRGWYDRLTKA</sequence>
<dbReference type="InterPro" id="IPR040165">
    <property type="entry name" value="Diminuto-like"/>
</dbReference>
<evidence type="ECO:0000313" key="10">
    <source>
        <dbReference type="EMBL" id="CAK0872371.1"/>
    </source>
</evidence>
<gene>
    <name evidence="10" type="ORF">PCOR1329_LOCUS57864</name>
</gene>
<dbReference type="InterPro" id="IPR006094">
    <property type="entry name" value="Oxid_FAD_bind_N"/>
</dbReference>